<feature type="region of interest" description="Disordered" evidence="1">
    <location>
        <begin position="116"/>
        <end position="141"/>
    </location>
</feature>
<dbReference type="RefSeq" id="WP_379819325.1">
    <property type="nucleotide sequence ID" value="NZ_JBHUMD010000003.1"/>
</dbReference>
<gene>
    <name evidence="3" type="ORF">ACFSR3_01025</name>
</gene>
<name>A0ABW5NRF2_9FLAO</name>
<feature type="signal peptide" evidence="2">
    <location>
        <begin position="1"/>
        <end position="28"/>
    </location>
</feature>
<proteinExistence type="predicted"/>
<reference evidence="4" key="1">
    <citation type="journal article" date="2019" name="Int. J. Syst. Evol. Microbiol.">
        <title>The Global Catalogue of Microorganisms (GCM) 10K type strain sequencing project: providing services to taxonomists for standard genome sequencing and annotation.</title>
        <authorList>
            <consortium name="The Broad Institute Genomics Platform"/>
            <consortium name="The Broad Institute Genome Sequencing Center for Infectious Disease"/>
            <person name="Wu L."/>
            <person name="Ma J."/>
        </authorList>
    </citation>
    <scope>NUCLEOTIDE SEQUENCE [LARGE SCALE GENOMIC DNA]</scope>
    <source>
        <strain evidence="4">KCTC 42107</strain>
    </source>
</reference>
<feature type="chain" id="PRO_5047266670" description="DUF4890 domain-containing protein" evidence="2">
    <location>
        <begin position="29"/>
        <end position="141"/>
    </location>
</feature>
<evidence type="ECO:0000313" key="3">
    <source>
        <dbReference type="EMBL" id="MFD2600623.1"/>
    </source>
</evidence>
<comment type="caution">
    <text evidence="3">The sequence shown here is derived from an EMBL/GenBank/DDBJ whole genome shotgun (WGS) entry which is preliminary data.</text>
</comment>
<evidence type="ECO:0000256" key="2">
    <source>
        <dbReference type="SAM" id="SignalP"/>
    </source>
</evidence>
<feature type="compositionally biased region" description="Basic and acidic residues" evidence="1">
    <location>
        <begin position="116"/>
        <end position="125"/>
    </location>
</feature>
<sequence>MFKTLISAAKAMLSVVALLLAFTLNASAQDRSANAAQRMTDNMKAELSLTDAQYAKVLDINKDFTAKSAEARKASTDKAAVGKSVVSLNEEREKQLKAVLTEEQYKNYLLKKDEKKKMARQRFDGQAKPMRTAQPVELRKE</sequence>
<keyword evidence="2" id="KW-0732">Signal</keyword>
<evidence type="ECO:0000313" key="4">
    <source>
        <dbReference type="Proteomes" id="UP001597480"/>
    </source>
</evidence>
<dbReference type="Proteomes" id="UP001597480">
    <property type="component" value="Unassembled WGS sequence"/>
</dbReference>
<evidence type="ECO:0008006" key="5">
    <source>
        <dbReference type="Google" id="ProtNLM"/>
    </source>
</evidence>
<evidence type="ECO:0000256" key="1">
    <source>
        <dbReference type="SAM" id="MobiDB-lite"/>
    </source>
</evidence>
<protein>
    <recommendedName>
        <fullName evidence="5">DUF4890 domain-containing protein</fullName>
    </recommendedName>
</protein>
<keyword evidence="4" id="KW-1185">Reference proteome</keyword>
<organism evidence="3 4">
    <name type="scientific">Flavobacterium suzhouense</name>
    <dbReference type="NCBI Taxonomy" id="1529638"/>
    <lineage>
        <taxon>Bacteria</taxon>
        <taxon>Pseudomonadati</taxon>
        <taxon>Bacteroidota</taxon>
        <taxon>Flavobacteriia</taxon>
        <taxon>Flavobacteriales</taxon>
        <taxon>Flavobacteriaceae</taxon>
        <taxon>Flavobacterium</taxon>
    </lineage>
</organism>
<accession>A0ABW5NRF2</accession>
<dbReference type="EMBL" id="JBHUMD010000003">
    <property type="protein sequence ID" value="MFD2600623.1"/>
    <property type="molecule type" value="Genomic_DNA"/>
</dbReference>